<proteinExistence type="predicted"/>
<keyword evidence="3" id="KW-1185">Reference proteome</keyword>
<dbReference type="AlphaFoldDB" id="A0A139HFG3"/>
<name>A0A139HFG3_9PEZI</name>
<evidence type="ECO:0000313" key="2">
    <source>
        <dbReference type="EMBL" id="KXT01211.1"/>
    </source>
</evidence>
<comment type="caution">
    <text evidence="2">The sequence shown here is derived from an EMBL/GenBank/DDBJ whole genome shotgun (WGS) entry which is preliminary data.</text>
</comment>
<protein>
    <submittedName>
        <fullName evidence="2">Uncharacterized protein</fullName>
    </submittedName>
</protein>
<feature type="non-terminal residue" evidence="2">
    <location>
        <position position="1"/>
    </location>
</feature>
<evidence type="ECO:0000313" key="3">
    <source>
        <dbReference type="Proteomes" id="UP000073492"/>
    </source>
</evidence>
<feature type="region of interest" description="Disordered" evidence="1">
    <location>
        <begin position="103"/>
        <end position="133"/>
    </location>
</feature>
<organism evidence="2 3">
    <name type="scientific">Pseudocercospora musae</name>
    <dbReference type="NCBI Taxonomy" id="113226"/>
    <lineage>
        <taxon>Eukaryota</taxon>
        <taxon>Fungi</taxon>
        <taxon>Dikarya</taxon>
        <taxon>Ascomycota</taxon>
        <taxon>Pezizomycotina</taxon>
        <taxon>Dothideomycetes</taxon>
        <taxon>Dothideomycetidae</taxon>
        <taxon>Mycosphaerellales</taxon>
        <taxon>Mycosphaerellaceae</taxon>
        <taxon>Pseudocercospora</taxon>
    </lineage>
</organism>
<dbReference type="EMBL" id="LFZO01000662">
    <property type="protein sequence ID" value="KXT01211.1"/>
    <property type="molecule type" value="Genomic_DNA"/>
</dbReference>
<accession>A0A139HFG3</accession>
<gene>
    <name evidence="2" type="ORF">AC579_1921</name>
</gene>
<dbReference type="Proteomes" id="UP000073492">
    <property type="component" value="Unassembled WGS sequence"/>
</dbReference>
<feature type="non-terminal residue" evidence="2">
    <location>
        <position position="309"/>
    </location>
</feature>
<sequence>EHIHAVNAIIKPVIEEGERALLGDKEGQIQQTRQTPGMAAQASPECQAARASLIPALLTSWKGQARMLLTPKMRRVAKPTTVAPPAAAIESGWPKPKRLASCKGRVLQKRPQSEYSRPSSKLSPKEAEPVLTPKPVRTTRATFSLFYSSKAEVKIAVWTLHTRTSNLHSRMPKLLTRLMEFGGLVASTVILSVSWRNDLKHGRMYCRWLESWPMISIPYDQELDELLPHTRLFCAALKGFTGLPERNVGLRFDLHIMLSGREDGNGSLNLMLRFHRIVSLSGIANSQDQDAATSRTTLASTFLNTRFQF</sequence>
<evidence type="ECO:0000256" key="1">
    <source>
        <dbReference type="SAM" id="MobiDB-lite"/>
    </source>
</evidence>
<reference evidence="2 3" key="1">
    <citation type="submission" date="2015-07" db="EMBL/GenBank/DDBJ databases">
        <title>Comparative genomics of the Sigatoka disease complex on banana suggests a link between parallel evolutionary changes in Pseudocercospora fijiensis and Pseudocercospora eumusae and increased virulence on the banana host.</title>
        <authorList>
            <person name="Chang T.-C."/>
            <person name="Salvucci A."/>
            <person name="Crous P.W."/>
            <person name="Stergiopoulos I."/>
        </authorList>
    </citation>
    <scope>NUCLEOTIDE SEQUENCE [LARGE SCALE GENOMIC DNA]</scope>
    <source>
        <strain evidence="2 3">CBS 116634</strain>
    </source>
</reference>
<feature type="compositionally biased region" description="Polar residues" evidence="1">
    <location>
        <begin position="113"/>
        <end position="122"/>
    </location>
</feature>